<dbReference type="Pfam" id="PF00621">
    <property type="entry name" value="RhoGEF"/>
    <property type="match status" value="1"/>
</dbReference>
<dbReference type="PROSITE" id="PS50003">
    <property type="entry name" value="PH_DOMAIN"/>
    <property type="match status" value="1"/>
</dbReference>
<dbReference type="Gene3D" id="3.40.525.10">
    <property type="entry name" value="CRAL-TRIO lipid binding domain"/>
    <property type="match status" value="1"/>
</dbReference>
<dbReference type="SUPFAM" id="SSF52087">
    <property type="entry name" value="CRAL/TRIO domain"/>
    <property type="match status" value="1"/>
</dbReference>
<accession>A0ABD0YV40</accession>
<feature type="domain" description="PH" evidence="5">
    <location>
        <begin position="725"/>
        <end position="833"/>
    </location>
</feature>
<feature type="non-terminal residue" evidence="8">
    <location>
        <position position="1"/>
    </location>
</feature>
<dbReference type="CDD" id="cd00170">
    <property type="entry name" value="SEC14"/>
    <property type="match status" value="1"/>
</dbReference>
<dbReference type="InterPro" id="IPR035899">
    <property type="entry name" value="DBL_dom_sf"/>
</dbReference>
<evidence type="ECO:0000259" key="5">
    <source>
        <dbReference type="PROSITE" id="PS50003"/>
    </source>
</evidence>
<dbReference type="InterPro" id="IPR051336">
    <property type="entry name" value="RhoGEF_Guanine_NuclExch_SF"/>
</dbReference>
<keyword evidence="2" id="KW-0344">Guanine-nucleotide releasing factor</keyword>
<comment type="similarity">
    <text evidence="3">Belongs to the MCF2 family.</text>
</comment>
<sequence>VFILGGKSHEGYPLITLPDTNNFSDLQDRDYQKLMLYLTSVPSMQEADMGFAVVIDRRNDKWSSVKSALLKLSGYFPGLVHIAFVIRPSGFLQKAISEFSNKLFKEEFKFKVVICSCVEELHQYLDRKELTTELDGTMPYCHQQWIQQRIALEHFSRQMKTVSRSLDCFTLRLKGSSEGLETENDSTSLAIRGMLSSQTSDYSALKEEILRASRRGDDLLADIRQRLTTNNNEPSSLVNITAVERLLVQLEETERTFDDFWQQHSARLRQCLDLQKFYTDFKRLQSNLESHLKAVSQSTEIGETVQRVEYLIKEFNSFQKHCICDIERSEELVSMGENITRGRHYWPIECVAVRCEELQRMCLALRDRLEQRSDTLAKSHQLQVTVDKANRWCARGIELLGARHIENCSCALDAAEKSLTELQGFTVDAEQFHSLLVEYSTPETKALVSQVLQRIEDVKTMCNKKITTLRRLVEKPPRPVQTVTPEPGIPLQPALRPTPLTIRSKDEEDGIFKSKESAIEKEQETKRGHVLTELLETERVYVSELGSIIQGYKKPMLSDEMREMVPQELEGKGDIIFGNLEDIYCFHGDIFLQDLENCISTTELVALCFTHRRDAFHRLYSAYCQNIPRSERLRTSLGENSFFRTCQARLGHKLPLAAYLLKPVQRITKYQLLLKDLLSHSEGQKWCSELQEALECMLVVLKCVNDSMHQTAITGYWDELSDLGELLMQGDFSVWSECKKDRLKELRLKPMQRHLFLYQKAILFCKKSSVHNKTTYHFKRLLKMSEIGLTETVRCDGKTFEVWLGGRSEVHTIQAASPTEKNSWVEQIKNLLLHQLAQLKIKQYSGRWLRQAMSLDSGHTKSGVRSLSCDEARAKPSPSDDDLASSSDISNSEDEETFSSQVSSVTTHKRYNKKTNT</sequence>
<dbReference type="Proteomes" id="UP001558652">
    <property type="component" value="Unassembled WGS sequence"/>
</dbReference>
<dbReference type="SMART" id="SM00325">
    <property type="entry name" value="RhoGEF"/>
    <property type="match status" value="1"/>
</dbReference>
<evidence type="ECO:0008006" key="10">
    <source>
        <dbReference type="Google" id="ProtNLM"/>
    </source>
</evidence>
<dbReference type="Pfam" id="PF23289">
    <property type="entry name" value="Spectrin_5"/>
    <property type="match status" value="1"/>
</dbReference>
<feature type="region of interest" description="Disordered" evidence="4">
    <location>
        <begin position="477"/>
        <end position="496"/>
    </location>
</feature>
<dbReference type="PROSITE" id="PS00741">
    <property type="entry name" value="DH_1"/>
    <property type="match status" value="1"/>
</dbReference>
<dbReference type="SUPFAM" id="SSF48065">
    <property type="entry name" value="DBL homology domain (DH-domain)"/>
    <property type="match status" value="1"/>
</dbReference>
<dbReference type="Gene3D" id="2.30.29.30">
    <property type="entry name" value="Pleckstrin-homology domain (PH domain)/Phosphotyrosine-binding domain (PTB)"/>
    <property type="match status" value="1"/>
</dbReference>
<dbReference type="SUPFAM" id="SSF50729">
    <property type="entry name" value="PH domain-like"/>
    <property type="match status" value="1"/>
</dbReference>
<dbReference type="InterPro" id="IPR001251">
    <property type="entry name" value="CRAL-TRIO_dom"/>
</dbReference>
<dbReference type="InterPro" id="IPR056466">
    <property type="entry name" value="Spectrin_DBS"/>
</dbReference>
<dbReference type="Pfam" id="PF22697">
    <property type="entry name" value="SOS1_NGEF_PH"/>
    <property type="match status" value="1"/>
</dbReference>
<dbReference type="PROSITE" id="PS50010">
    <property type="entry name" value="DH_2"/>
    <property type="match status" value="1"/>
</dbReference>
<keyword evidence="9" id="KW-1185">Reference proteome</keyword>
<feature type="domain" description="DH" evidence="6">
    <location>
        <begin position="526"/>
        <end position="707"/>
    </location>
</feature>
<dbReference type="SMART" id="SM00516">
    <property type="entry name" value="SEC14"/>
    <property type="match status" value="1"/>
</dbReference>
<dbReference type="CDD" id="cd00160">
    <property type="entry name" value="RhoGEF"/>
    <property type="match status" value="1"/>
</dbReference>
<reference evidence="8 9" key="1">
    <citation type="submission" date="2024-07" db="EMBL/GenBank/DDBJ databases">
        <title>Chromosome-level genome assembly of the water stick insect Ranatra chinensis (Heteroptera: Nepidae).</title>
        <authorList>
            <person name="Liu X."/>
        </authorList>
    </citation>
    <scope>NUCLEOTIDE SEQUENCE [LARGE SCALE GENOMIC DNA]</scope>
    <source>
        <strain evidence="8">Cailab_2021Rc</strain>
        <tissue evidence="8">Muscle</tissue>
    </source>
</reference>
<feature type="region of interest" description="Disordered" evidence="4">
    <location>
        <begin position="858"/>
        <end position="917"/>
    </location>
</feature>
<gene>
    <name evidence="8" type="ORF">AAG570_002744</name>
</gene>
<organism evidence="8 9">
    <name type="scientific">Ranatra chinensis</name>
    <dbReference type="NCBI Taxonomy" id="642074"/>
    <lineage>
        <taxon>Eukaryota</taxon>
        <taxon>Metazoa</taxon>
        <taxon>Ecdysozoa</taxon>
        <taxon>Arthropoda</taxon>
        <taxon>Hexapoda</taxon>
        <taxon>Insecta</taxon>
        <taxon>Pterygota</taxon>
        <taxon>Neoptera</taxon>
        <taxon>Paraneoptera</taxon>
        <taxon>Hemiptera</taxon>
        <taxon>Heteroptera</taxon>
        <taxon>Panheteroptera</taxon>
        <taxon>Nepomorpha</taxon>
        <taxon>Nepidae</taxon>
        <taxon>Ranatrinae</taxon>
        <taxon>Ranatra</taxon>
    </lineage>
</organism>
<dbReference type="InterPro" id="IPR036865">
    <property type="entry name" value="CRAL-TRIO_dom_sf"/>
</dbReference>
<dbReference type="Pfam" id="PF13716">
    <property type="entry name" value="CRAL_TRIO_2"/>
    <property type="match status" value="1"/>
</dbReference>
<dbReference type="InterPro" id="IPR011993">
    <property type="entry name" value="PH-like_dom_sf"/>
</dbReference>
<dbReference type="InterPro" id="IPR000219">
    <property type="entry name" value="DH_dom"/>
</dbReference>
<evidence type="ECO:0000259" key="6">
    <source>
        <dbReference type="PROSITE" id="PS50010"/>
    </source>
</evidence>
<dbReference type="InterPro" id="IPR001331">
    <property type="entry name" value="GDS_CDC24_CS"/>
</dbReference>
<dbReference type="Gene3D" id="1.20.58.60">
    <property type="match status" value="1"/>
</dbReference>
<comment type="caution">
    <text evidence="8">The sequence shown here is derived from an EMBL/GenBank/DDBJ whole genome shotgun (WGS) entry which is preliminary data.</text>
</comment>
<evidence type="ECO:0000256" key="1">
    <source>
        <dbReference type="ARBA" id="ARBA00022553"/>
    </source>
</evidence>
<feature type="domain" description="CRAL-TRIO" evidence="7">
    <location>
        <begin position="1"/>
        <end position="142"/>
    </location>
</feature>
<evidence type="ECO:0000313" key="9">
    <source>
        <dbReference type="Proteomes" id="UP001558652"/>
    </source>
</evidence>
<dbReference type="FunFam" id="2.30.29.30:FF:000078">
    <property type="entry name" value="Guanine nucleotide exchange factor DBS"/>
    <property type="match status" value="1"/>
</dbReference>
<keyword evidence="1" id="KW-0597">Phosphoprotein</keyword>
<dbReference type="EMBL" id="JBFDAA010000012">
    <property type="protein sequence ID" value="KAL1123668.1"/>
    <property type="molecule type" value="Genomic_DNA"/>
</dbReference>
<dbReference type="InterPro" id="IPR001849">
    <property type="entry name" value="PH_domain"/>
</dbReference>
<proteinExistence type="inferred from homology"/>
<evidence type="ECO:0000313" key="8">
    <source>
        <dbReference type="EMBL" id="KAL1123668.1"/>
    </source>
</evidence>
<evidence type="ECO:0000256" key="3">
    <source>
        <dbReference type="ARBA" id="ARBA00049987"/>
    </source>
</evidence>
<name>A0ABD0YV40_9HEMI</name>
<dbReference type="SUPFAM" id="SSF46966">
    <property type="entry name" value="Spectrin repeat"/>
    <property type="match status" value="2"/>
</dbReference>
<feature type="compositionally biased region" description="Basic residues" evidence="4">
    <location>
        <begin position="907"/>
        <end position="917"/>
    </location>
</feature>
<evidence type="ECO:0000256" key="4">
    <source>
        <dbReference type="SAM" id="MobiDB-lite"/>
    </source>
</evidence>
<dbReference type="PANTHER" id="PTHR22826:SF211">
    <property type="entry name" value="LD43457P"/>
    <property type="match status" value="1"/>
</dbReference>
<dbReference type="AlphaFoldDB" id="A0ABD0YV40"/>
<dbReference type="SMART" id="SM00233">
    <property type="entry name" value="PH"/>
    <property type="match status" value="1"/>
</dbReference>
<evidence type="ECO:0000256" key="2">
    <source>
        <dbReference type="ARBA" id="ARBA00022658"/>
    </source>
</evidence>
<dbReference type="GO" id="GO:0005085">
    <property type="term" value="F:guanyl-nucleotide exchange factor activity"/>
    <property type="evidence" value="ECO:0007669"/>
    <property type="project" value="UniProtKB-KW"/>
</dbReference>
<dbReference type="PANTHER" id="PTHR22826">
    <property type="entry name" value="RHO GUANINE EXCHANGE FACTOR-RELATED"/>
    <property type="match status" value="1"/>
</dbReference>
<dbReference type="Gene3D" id="1.20.900.10">
    <property type="entry name" value="Dbl homology (DH) domain"/>
    <property type="match status" value="1"/>
</dbReference>
<dbReference type="InterPro" id="IPR055251">
    <property type="entry name" value="SOS1_NGEF_PH"/>
</dbReference>
<dbReference type="PROSITE" id="PS50191">
    <property type="entry name" value="CRAL_TRIO"/>
    <property type="match status" value="1"/>
</dbReference>
<protein>
    <recommendedName>
        <fullName evidence="10">MCF.2 cell line derived transforming sequence-like 2</fullName>
    </recommendedName>
</protein>
<evidence type="ECO:0000259" key="7">
    <source>
        <dbReference type="PROSITE" id="PS50191"/>
    </source>
</evidence>